<dbReference type="Proteomes" id="UP000001876">
    <property type="component" value="Unassembled WGS sequence"/>
</dbReference>
<dbReference type="PROSITE" id="PS50011">
    <property type="entry name" value="PROTEIN_KINASE_DOM"/>
    <property type="match status" value="1"/>
</dbReference>
<dbReference type="SMART" id="SM00220">
    <property type="entry name" value="S_TKc"/>
    <property type="match status" value="1"/>
</dbReference>
<dbReference type="SUPFAM" id="SSF56112">
    <property type="entry name" value="Protein kinase-like (PK-like)"/>
    <property type="match status" value="1"/>
</dbReference>
<feature type="domain" description="Protein kinase" evidence="6">
    <location>
        <begin position="32"/>
        <end position="341"/>
    </location>
</feature>
<dbReference type="eggNOG" id="KOG0667">
    <property type="taxonomic scope" value="Eukaryota"/>
</dbReference>
<dbReference type="GO" id="GO:0004674">
    <property type="term" value="F:protein serine/threonine kinase activity"/>
    <property type="evidence" value="ECO:0007669"/>
    <property type="project" value="UniProtKB-KW"/>
</dbReference>
<dbReference type="OrthoDB" id="9332038at2759"/>
<evidence type="ECO:0000256" key="1">
    <source>
        <dbReference type="ARBA" id="ARBA00022527"/>
    </source>
</evidence>
<dbReference type="CDD" id="cd14133">
    <property type="entry name" value="PKc_DYRK_like"/>
    <property type="match status" value="1"/>
</dbReference>
<sequence>FNLRVVHRLNRTGFETSKEFPARVGVVVAGRYQLTDHLGSAAFSTALRARDLVTGECVCVKIIKNNKDYFDQSLDEVKLLTVVNDADPEDAKGILRMYDYFYHREHLFIVTELLRSNLYEFQKHNVEAETEPYFTLKTLRSIARQILTSLEFLHGLDIIHADLKPENVLIRSYTNQTVKVIDLGSSCYVTDHLSSYVQSRSYRAPEVIVGAPYGVKIDVWSLGCVLAELYTGEVLFQNDGVASMLARCVGVLGPFDPALLRRGRHAAKFFTKSGLIYERDERSGELRVFEPKRTTLRARLGFATKREGGFVDFLLALLRPNPDARLRCVPYTGPRTTALAW</sequence>
<evidence type="ECO:0000313" key="8">
    <source>
        <dbReference type="Proteomes" id="UP000001876"/>
    </source>
</evidence>
<proteinExistence type="predicted"/>
<organism evidence="8">
    <name type="scientific">Micromonas pusilla (strain CCMP1545)</name>
    <name type="common">Picoplanktonic green alga</name>
    <dbReference type="NCBI Taxonomy" id="564608"/>
    <lineage>
        <taxon>Eukaryota</taxon>
        <taxon>Viridiplantae</taxon>
        <taxon>Chlorophyta</taxon>
        <taxon>Mamiellophyceae</taxon>
        <taxon>Mamiellales</taxon>
        <taxon>Mamiellaceae</taxon>
        <taxon>Micromonas</taxon>
    </lineage>
</organism>
<name>C1MPU4_MICPC</name>
<dbReference type="InterPro" id="IPR050494">
    <property type="entry name" value="Ser_Thr_dual-spec_kinase"/>
</dbReference>
<keyword evidence="1" id="KW-0723">Serine/threonine-protein kinase</keyword>
<dbReference type="OMA" id="CAYFTLA"/>
<reference evidence="7 8" key="1">
    <citation type="journal article" date="2009" name="Science">
        <title>Green evolution and dynamic adaptations revealed by genomes of the marine picoeukaryotes Micromonas.</title>
        <authorList>
            <person name="Worden A.Z."/>
            <person name="Lee J.H."/>
            <person name="Mock T."/>
            <person name="Rouze P."/>
            <person name="Simmons M.P."/>
            <person name="Aerts A.L."/>
            <person name="Allen A.E."/>
            <person name="Cuvelier M.L."/>
            <person name="Derelle E."/>
            <person name="Everett M.V."/>
            <person name="Foulon E."/>
            <person name="Grimwood J."/>
            <person name="Gundlach H."/>
            <person name="Henrissat B."/>
            <person name="Napoli C."/>
            <person name="McDonald S.M."/>
            <person name="Parker M.S."/>
            <person name="Rombauts S."/>
            <person name="Salamov A."/>
            <person name="Von Dassow P."/>
            <person name="Badger J.H."/>
            <person name="Coutinho P.M."/>
            <person name="Demir E."/>
            <person name="Dubchak I."/>
            <person name="Gentemann C."/>
            <person name="Eikrem W."/>
            <person name="Gready J.E."/>
            <person name="John U."/>
            <person name="Lanier W."/>
            <person name="Lindquist E.A."/>
            <person name="Lucas S."/>
            <person name="Mayer K.F."/>
            <person name="Moreau H."/>
            <person name="Not F."/>
            <person name="Otillar R."/>
            <person name="Panaud O."/>
            <person name="Pangilinan J."/>
            <person name="Paulsen I."/>
            <person name="Piegu B."/>
            <person name="Poliakov A."/>
            <person name="Robbens S."/>
            <person name="Schmutz J."/>
            <person name="Toulza E."/>
            <person name="Wyss T."/>
            <person name="Zelensky A."/>
            <person name="Zhou K."/>
            <person name="Armbrust E.V."/>
            <person name="Bhattacharya D."/>
            <person name="Goodenough U.W."/>
            <person name="Van de Peer Y."/>
            <person name="Grigoriev I.V."/>
        </authorList>
    </citation>
    <scope>NUCLEOTIDE SEQUENCE [LARGE SCALE GENOMIC DNA]</scope>
    <source>
        <strain evidence="7 8">CCMP1545</strain>
    </source>
</reference>
<evidence type="ECO:0000256" key="2">
    <source>
        <dbReference type="ARBA" id="ARBA00022679"/>
    </source>
</evidence>
<dbReference type="STRING" id="564608.C1MPU4"/>
<dbReference type="PROSITE" id="PS00108">
    <property type="entry name" value="PROTEIN_KINASE_ST"/>
    <property type="match status" value="1"/>
</dbReference>
<evidence type="ECO:0000256" key="5">
    <source>
        <dbReference type="ARBA" id="ARBA00022840"/>
    </source>
</evidence>
<dbReference type="InterPro" id="IPR011009">
    <property type="entry name" value="Kinase-like_dom_sf"/>
</dbReference>
<feature type="non-terminal residue" evidence="7">
    <location>
        <position position="1"/>
    </location>
</feature>
<dbReference type="PANTHER" id="PTHR24058:SF124">
    <property type="entry name" value="PROTEIN KINASE SUPERFAMILY PROTEIN"/>
    <property type="match status" value="1"/>
</dbReference>
<keyword evidence="5" id="KW-0067">ATP-binding</keyword>
<protein>
    <submittedName>
        <fullName evidence="7">Predicted protein</fullName>
    </submittedName>
</protein>
<dbReference type="Gene3D" id="1.10.510.10">
    <property type="entry name" value="Transferase(Phosphotransferase) domain 1"/>
    <property type="match status" value="1"/>
</dbReference>
<dbReference type="RefSeq" id="XP_003058010.1">
    <property type="nucleotide sequence ID" value="XM_003057964.1"/>
</dbReference>
<keyword evidence="3" id="KW-0547">Nucleotide-binding</keyword>
<dbReference type="Gene3D" id="3.30.200.20">
    <property type="entry name" value="Phosphorylase Kinase, domain 1"/>
    <property type="match status" value="1"/>
</dbReference>
<keyword evidence="4" id="KW-0418">Kinase</keyword>
<dbReference type="InterPro" id="IPR008271">
    <property type="entry name" value="Ser/Thr_kinase_AS"/>
</dbReference>
<evidence type="ECO:0000256" key="4">
    <source>
        <dbReference type="ARBA" id="ARBA00022777"/>
    </source>
</evidence>
<keyword evidence="2" id="KW-0808">Transferase</keyword>
<dbReference type="AlphaFoldDB" id="C1MPU4"/>
<dbReference type="GeneID" id="9683038"/>
<accession>C1MPU4</accession>
<dbReference type="PANTHER" id="PTHR24058">
    <property type="entry name" value="DUAL SPECIFICITY PROTEIN KINASE"/>
    <property type="match status" value="1"/>
</dbReference>
<dbReference type="Pfam" id="PF00069">
    <property type="entry name" value="Pkinase"/>
    <property type="match status" value="1"/>
</dbReference>
<evidence type="ECO:0000259" key="6">
    <source>
        <dbReference type="PROSITE" id="PS50011"/>
    </source>
</evidence>
<dbReference type="InterPro" id="IPR000719">
    <property type="entry name" value="Prot_kinase_dom"/>
</dbReference>
<dbReference type="GO" id="GO:0005524">
    <property type="term" value="F:ATP binding"/>
    <property type="evidence" value="ECO:0007669"/>
    <property type="project" value="UniProtKB-KW"/>
</dbReference>
<dbReference type="EMBL" id="GG663738">
    <property type="protein sequence ID" value="EEH57961.1"/>
    <property type="molecule type" value="Genomic_DNA"/>
</dbReference>
<gene>
    <name evidence="7" type="ORF">MICPUCDRAFT_16074</name>
</gene>
<evidence type="ECO:0000256" key="3">
    <source>
        <dbReference type="ARBA" id="ARBA00022741"/>
    </source>
</evidence>
<keyword evidence="8" id="KW-1185">Reference proteome</keyword>
<evidence type="ECO:0000313" key="7">
    <source>
        <dbReference type="EMBL" id="EEH57961.1"/>
    </source>
</evidence>
<dbReference type="KEGG" id="mpp:MICPUCDRAFT_16074"/>